<organism evidence="2 3">
    <name type="scientific">Cyclobacterium lianum</name>
    <dbReference type="NCBI Taxonomy" id="388280"/>
    <lineage>
        <taxon>Bacteria</taxon>
        <taxon>Pseudomonadati</taxon>
        <taxon>Bacteroidota</taxon>
        <taxon>Cytophagia</taxon>
        <taxon>Cytophagales</taxon>
        <taxon>Cyclobacteriaceae</taxon>
        <taxon>Cyclobacterium</taxon>
    </lineage>
</organism>
<evidence type="ECO:0000313" key="2">
    <source>
        <dbReference type="EMBL" id="SHN24753.1"/>
    </source>
</evidence>
<keyword evidence="2" id="KW-0808">Transferase</keyword>
<keyword evidence="3" id="KW-1185">Reference proteome</keyword>
<dbReference type="InterPro" id="IPR000600">
    <property type="entry name" value="ROK"/>
</dbReference>
<proteinExistence type="inferred from homology"/>
<dbReference type="SUPFAM" id="SSF53067">
    <property type="entry name" value="Actin-like ATPase domain"/>
    <property type="match status" value="1"/>
</dbReference>
<name>A0A1M7Q3I8_9BACT</name>
<dbReference type="EMBL" id="FRCY01000013">
    <property type="protein sequence ID" value="SHN24753.1"/>
    <property type="molecule type" value="Genomic_DNA"/>
</dbReference>
<dbReference type="GO" id="GO:0016301">
    <property type="term" value="F:kinase activity"/>
    <property type="evidence" value="ECO:0007669"/>
    <property type="project" value="UniProtKB-KW"/>
</dbReference>
<keyword evidence="2" id="KW-0418">Kinase</keyword>
<evidence type="ECO:0000313" key="3">
    <source>
        <dbReference type="Proteomes" id="UP000184513"/>
    </source>
</evidence>
<dbReference type="CDD" id="cd23763">
    <property type="entry name" value="ASKHA_ATPase_ROK"/>
    <property type="match status" value="1"/>
</dbReference>
<sequence length="287" mass="31142">MNIGIDLGGTKIQVGIEKDGKIIHKTRALLKEKDDLRSTLDQVIQFIKPLTLHKVDGIGIGVPSVVDVEKGIVYNVTNIPSWEKVALKDILEEEFNLPVFVNNDVNCFTIGEHKFGLGKNYSCMVGMSIGTGLGSGIIIGNKLYAGINCGAGEIGLLPYKDKNIEFYASGNFFSAFYETTALEAFTAAKKGDAKALDQWAAFGHHFGAAVQVVMYTYDPEAIVIGGSVANAYPYFEASMRQSFGDFIYPESIKKLNIHLTKNEDIALLGAAALVDLSLEHANGVVRK</sequence>
<dbReference type="InterPro" id="IPR043129">
    <property type="entry name" value="ATPase_NBD"/>
</dbReference>
<evidence type="ECO:0000256" key="1">
    <source>
        <dbReference type="ARBA" id="ARBA00006479"/>
    </source>
</evidence>
<reference evidence="2 3" key="1">
    <citation type="submission" date="2016-11" db="EMBL/GenBank/DDBJ databases">
        <authorList>
            <person name="Jaros S."/>
            <person name="Januszkiewicz K."/>
            <person name="Wedrychowicz H."/>
        </authorList>
    </citation>
    <scope>NUCLEOTIDE SEQUENCE [LARGE SCALE GENOMIC DNA]</scope>
    <source>
        <strain evidence="2 3">CGMCC 1.6102</strain>
    </source>
</reference>
<dbReference type="Pfam" id="PF00480">
    <property type="entry name" value="ROK"/>
    <property type="match status" value="1"/>
</dbReference>
<dbReference type="Gene3D" id="3.30.420.40">
    <property type="match status" value="2"/>
</dbReference>
<dbReference type="PANTHER" id="PTHR18964">
    <property type="entry name" value="ROK (REPRESSOR, ORF, KINASE) FAMILY"/>
    <property type="match status" value="1"/>
</dbReference>
<dbReference type="OrthoDB" id="9810372at2"/>
<protein>
    <submittedName>
        <fullName evidence="2">Glucokinase</fullName>
    </submittedName>
</protein>
<dbReference type="PANTHER" id="PTHR18964:SF149">
    <property type="entry name" value="BIFUNCTIONAL UDP-N-ACETYLGLUCOSAMINE 2-EPIMERASE_N-ACETYLMANNOSAMINE KINASE"/>
    <property type="match status" value="1"/>
</dbReference>
<dbReference type="STRING" id="388280.SAMN04488057_11398"/>
<accession>A0A1M7Q3I8</accession>
<dbReference type="Proteomes" id="UP000184513">
    <property type="component" value="Unassembled WGS sequence"/>
</dbReference>
<dbReference type="AlphaFoldDB" id="A0A1M7Q3I8"/>
<dbReference type="RefSeq" id="WP_073096430.1">
    <property type="nucleotide sequence ID" value="NZ_FRCY01000013.1"/>
</dbReference>
<gene>
    <name evidence="2" type="ORF">SAMN04488057_11398</name>
</gene>
<comment type="similarity">
    <text evidence="1">Belongs to the ROK (NagC/XylR) family.</text>
</comment>